<protein>
    <submittedName>
        <fullName evidence="3">Membrane protein</fullName>
    </submittedName>
</protein>
<dbReference type="Pfam" id="PF04536">
    <property type="entry name" value="TPM_phosphatase"/>
    <property type="match status" value="1"/>
</dbReference>
<dbReference type="Gene3D" id="3.10.310.50">
    <property type="match status" value="1"/>
</dbReference>
<sequence length="202" mass="22313">MRLTTQDLDHIVEAIGRAERRTSGEIVCALTRRASDYAYVPPLWAAFFALVSPWPLAVLTQLSAKEIYATQILVFILSAILVSWPPIRFALTPRLVKKRRAERAAIEQFFLRGVAGTRGRAGVLIFVAFAERYARIVADEGLTGKVSDAEWQAALAPMLNCLGQRRCAEGFVLTIEECARLLARAAPPGAEGDELPNRIYLS</sequence>
<keyword evidence="4" id="KW-1185">Reference proteome</keyword>
<evidence type="ECO:0000313" key="4">
    <source>
        <dbReference type="Proteomes" id="UP001144323"/>
    </source>
</evidence>
<dbReference type="AlphaFoldDB" id="A0A9W6GWV9"/>
<reference evidence="3" key="1">
    <citation type="journal article" date="2023" name="Int. J. Syst. Evol. Microbiol.">
        <title>Methylocystis iwaonis sp. nov., a type II methane-oxidizing bacterium from surface soil of a rice paddy field in Japan, and emended description of the genus Methylocystis (ex Whittenbury et al. 1970) Bowman et al. 1993.</title>
        <authorList>
            <person name="Kaise H."/>
            <person name="Sawadogo J.B."/>
            <person name="Alam M.S."/>
            <person name="Ueno C."/>
            <person name="Dianou D."/>
            <person name="Shinjo R."/>
            <person name="Asakawa S."/>
        </authorList>
    </citation>
    <scope>NUCLEOTIDE SEQUENCE</scope>
    <source>
        <strain evidence="3">LMG27198</strain>
    </source>
</reference>
<dbReference type="RefSeq" id="WP_281804730.1">
    <property type="nucleotide sequence ID" value="NZ_BSEC01000001.1"/>
</dbReference>
<evidence type="ECO:0000256" key="1">
    <source>
        <dbReference type="SAM" id="Phobius"/>
    </source>
</evidence>
<comment type="caution">
    <text evidence="3">The sequence shown here is derived from an EMBL/GenBank/DDBJ whole genome shotgun (WGS) entry which is preliminary data.</text>
</comment>
<feature type="transmembrane region" description="Helical" evidence="1">
    <location>
        <begin position="37"/>
        <end position="56"/>
    </location>
</feature>
<accession>A0A9W6GWV9</accession>
<dbReference type="EMBL" id="BSEC01000001">
    <property type="protein sequence ID" value="GLI94617.1"/>
    <property type="molecule type" value="Genomic_DNA"/>
</dbReference>
<evidence type="ECO:0000313" key="3">
    <source>
        <dbReference type="EMBL" id="GLI94617.1"/>
    </source>
</evidence>
<feature type="domain" description="TPM" evidence="2">
    <location>
        <begin position="87"/>
        <end position="179"/>
    </location>
</feature>
<gene>
    <name evidence="3" type="ORF">LMG27198_36090</name>
</gene>
<dbReference type="InterPro" id="IPR007621">
    <property type="entry name" value="TPM_dom"/>
</dbReference>
<keyword evidence="1" id="KW-1133">Transmembrane helix</keyword>
<dbReference type="Proteomes" id="UP001144323">
    <property type="component" value="Unassembled WGS sequence"/>
</dbReference>
<proteinExistence type="predicted"/>
<keyword evidence="1" id="KW-0812">Transmembrane</keyword>
<evidence type="ECO:0000259" key="2">
    <source>
        <dbReference type="Pfam" id="PF04536"/>
    </source>
</evidence>
<name>A0A9W6GWV9_9HYPH</name>
<organism evidence="3 4">
    <name type="scientific">Methylocystis echinoides</name>
    <dbReference type="NCBI Taxonomy" id="29468"/>
    <lineage>
        <taxon>Bacteria</taxon>
        <taxon>Pseudomonadati</taxon>
        <taxon>Pseudomonadota</taxon>
        <taxon>Alphaproteobacteria</taxon>
        <taxon>Hyphomicrobiales</taxon>
        <taxon>Methylocystaceae</taxon>
        <taxon>Methylocystis</taxon>
    </lineage>
</organism>
<keyword evidence="1" id="KW-0472">Membrane</keyword>
<feature type="transmembrane region" description="Helical" evidence="1">
    <location>
        <begin position="68"/>
        <end position="91"/>
    </location>
</feature>